<proteinExistence type="predicted"/>
<evidence type="ECO:0008006" key="4">
    <source>
        <dbReference type="Google" id="ProtNLM"/>
    </source>
</evidence>
<feature type="transmembrane region" description="Helical" evidence="1">
    <location>
        <begin position="159"/>
        <end position="181"/>
    </location>
</feature>
<feature type="transmembrane region" description="Helical" evidence="1">
    <location>
        <begin position="249"/>
        <end position="270"/>
    </location>
</feature>
<name>A0ABT2MAZ6_9MYCO</name>
<evidence type="ECO:0000313" key="3">
    <source>
        <dbReference type="Proteomes" id="UP001206639"/>
    </source>
</evidence>
<gene>
    <name evidence="2" type="ORF">N4S67_09980</name>
</gene>
<feature type="transmembrane region" description="Helical" evidence="1">
    <location>
        <begin position="126"/>
        <end position="147"/>
    </location>
</feature>
<protein>
    <recommendedName>
        <fullName evidence="4">DUF4328 domain-containing protein</fullName>
    </recommendedName>
</protein>
<reference evidence="3" key="1">
    <citation type="submission" date="2023-07" db="EMBL/GenBank/DDBJ databases">
        <authorList>
            <person name="Deng Y."/>
            <person name="Zhang Y.-Q."/>
        </authorList>
    </citation>
    <scope>NUCLEOTIDE SEQUENCE [LARGE SCALE GENOMIC DNA]</scope>
    <source>
        <strain evidence="3">CPCC 205710</strain>
    </source>
</reference>
<evidence type="ECO:0000256" key="1">
    <source>
        <dbReference type="SAM" id="Phobius"/>
    </source>
</evidence>
<comment type="caution">
    <text evidence="2">The sequence shown here is derived from an EMBL/GenBank/DDBJ whole genome shotgun (WGS) entry which is preliminary data.</text>
</comment>
<feature type="transmembrane region" description="Helical" evidence="1">
    <location>
        <begin position="6"/>
        <end position="29"/>
    </location>
</feature>
<organism evidence="2 3">
    <name type="scientific">Mycobacterium deserti</name>
    <dbReference type="NCBI Taxonomy" id="2978347"/>
    <lineage>
        <taxon>Bacteria</taxon>
        <taxon>Bacillati</taxon>
        <taxon>Actinomycetota</taxon>
        <taxon>Actinomycetes</taxon>
        <taxon>Mycobacteriales</taxon>
        <taxon>Mycobacteriaceae</taxon>
        <taxon>Mycobacterium</taxon>
    </lineage>
</organism>
<keyword evidence="3" id="KW-1185">Reference proteome</keyword>
<keyword evidence="1" id="KW-0812">Transmembrane</keyword>
<dbReference type="EMBL" id="JAODWD010000002">
    <property type="protein sequence ID" value="MCT7658749.1"/>
    <property type="molecule type" value="Genomic_DNA"/>
</dbReference>
<keyword evidence="1" id="KW-1133">Transmembrane helix</keyword>
<sequence>MDSEQVIRIALTVVTPILTAAIGVAAIAIGDWRERRTQVGQRKLAFEDASRQVAFATEWWTASKLVADSADAEQRATAQARAWLEEATELVTGSKPSPVEEQSTITLRRLLLAFPMRRRAARVLRGIFYFFLGVAVLEVSSALSAAFGRQDTLGIPDYFSGGFVYGDLIAICVSMVIAMAFRFASQHIENSEPLAEAQDRMTLRRALLLYKFTRPAGRIARVVFWFCVVLMLVNPVVIVLDAFKDPRLLPSDLVALVAFTGWTVGVRYWATSLEERERAAAR</sequence>
<dbReference type="Proteomes" id="UP001206639">
    <property type="component" value="Unassembled WGS sequence"/>
</dbReference>
<accession>A0ABT2MAZ6</accession>
<keyword evidence="1" id="KW-0472">Membrane</keyword>
<feature type="transmembrane region" description="Helical" evidence="1">
    <location>
        <begin position="222"/>
        <end position="243"/>
    </location>
</feature>
<dbReference type="RefSeq" id="WP_260992784.1">
    <property type="nucleotide sequence ID" value="NZ_JAODWD010000002.1"/>
</dbReference>
<evidence type="ECO:0000313" key="2">
    <source>
        <dbReference type="EMBL" id="MCT7658749.1"/>
    </source>
</evidence>